<feature type="region of interest" description="Disordered" evidence="1">
    <location>
        <begin position="82"/>
        <end position="104"/>
    </location>
</feature>
<evidence type="ECO:0000313" key="3">
    <source>
        <dbReference type="Proteomes" id="UP000053573"/>
    </source>
</evidence>
<dbReference type="OrthoDB" id="10498350at2759"/>
<dbReference type="Proteomes" id="UP000053573">
    <property type="component" value="Unassembled WGS sequence"/>
</dbReference>
<reference evidence="3" key="1">
    <citation type="journal article" date="2015" name="PLoS Genet.">
        <title>The dynamic genome and transcriptome of the human fungal pathogen Blastomyces and close relative Emmonsia.</title>
        <authorList>
            <person name="Munoz J.F."/>
            <person name="Gauthier G.M."/>
            <person name="Desjardins C.A."/>
            <person name="Gallo J.E."/>
            <person name="Holder J."/>
            <person name="Sullivan T.D."/>
            <person name="Marty A.J."/>
            <person name="Carmen J.C."/>
            <person name="Chen Z."/>
            <person name="Ding L."/>
            <person name="Gujja S."/>
            <person name="Magrini V."/>
            <person name="Misas E."/>
            <person name="Mitreva M."/>
            <person name="Priest M."/>
            <person name="Saif S."/>
            <person name="Whiston E.A."/>
            <person name="Young S."/>
            <person name="Zeng Q."/>
            <person name="Goldman W.E."/>
            <person name="Mardis E.R."/>
            <person name="Taylor J.W."/>
            <person name="McEwen J.G."/>
            <person name="Clay O.K."/>
            <person name="Klein B.S."/>
            <person name="Cuomo C.A."/>
        </authorList>
    </citation>
    <scope>NUCLEOTIDE SEQUENCE [LARGE SCALE GENOMIC DNA]</scope>
    <source>
        <strain evidence="3">UAMH 139</strain>
    </source>
</reference>
<gene>
    <name evidence="2" type="ORF">EMPG_16860</name>
</gene>
<name>A0A0H1B8E1_9EURO</name>
<feature type="compositionally biased region" description="Acidic residues" evidence="1">
    <location>
        <begin position="95"/>
        <end position="104"/>
    </location>
</feature>
<comment type="caution">
    <text evidence="2">The sequence shown here is derived from an EMBL/GenBank/DDBJ whole genome shotgun (WGS) entry which is preliminary data.</text>
</comment>
<protein>
    <submittedName>
        <fullName evidence="2">Uncharacterized protein</fullName>
    </submittedName>
</protein>
<accession>A0A0H1B8E1</accession>
<dbReference type="AlphaFoldDB" id="A0A0H1B8E1"/>
<feature type="region of interest" description="Disordered" evidence="1">
    <location>
        <begin position="1"/>
        <end position="24"/>
    </location>
</feature>
<evidence type="ECO:0000313" key="2">
    <source>
        <dbReference type="EMBL" id="KLJ07670.1"/>
    </source>
</evidence>
<dbReference type="EMBL" id="LDEV01002781">
    <property type="protein sequence ID" value="KLJ07670.1"/>
    <property type="molecule type" value="Genomic_DNA"/>
</dbReference>
<feature type="compositionally biased region" description="Basic and acidic residues" evidence="1">
    <location>
        <begin position="1"/>
        <end position="21"/>
    </location>
</feature>
<evidence type="ECO:0000256" key="1">
    <source>
        <dbReference type="SAM" id="MobiDB-lite"/>
    </source>
</evidence>
<proteinExistence type="predicted"/>
<sequence>MGPRMDKGGLREDKIWRDRPEWGGGRKPWGLLDMAVSAKLPQTICRGGISTTHTTAHGPRPLFTMPLVMAIIYGAQLSQQSANQVLQGHSAGGGDGDDDDDDDD</sequence>
<keyword evidence="3" id="KW-1185">Reference proteome</keyword>
<organism evidence="2 3">
    <name type="scientific">Blastomyces silverae</name>
    <dbReference type="NCBI Taxonomy" id="2060906"/>
    <lineage>
        <taxon>Eukaryota</taxon>
        <taxon>Fungi</taxon>
        <taxon>Dikarya</taxon>
        <taxon>Ascomycota</taxon>
        <taxon>Pezizomycotina</taxon>
        <taxon>Eurotiomycetes</taxon>
        <taxon>Eurotiomycetidae</taxon>
        <taxon>Onygenales</taxon>
        <taxon>Ajellomycetaceae</taxon>
        <taxon>Blastomyces</taxon>
    </lineage>
</organism>